<dbReference type="PANTHER" id="PTHR16557:SF10">
    <property type="entry name" value="2-OXOGLUTARATE-DEPENDENT DIOXYGENASE FAMILY PROTEIN"/>
    <property type="match status" value="1"/>
</dbReference>
<accession>A0AAP0GZC1</accession>
<keyword evidence="2 6" id="KW-0479">Metal-binding</keyword>
<feature type="domain" description="Alpha-ketoglutarate-dependent dioxygenase AlkB-like" evidence="7">
    <location>
        <begin position="51"/>
        <end position="234"/>
    </location>
</feature>
<dbReference type="GO" id="GO:0035516">
    <property type="term" value="F:broad specificity oxidative DNA demethylase activity"/>
    <property type="evidence" value="ECO:0007669"/>
    <property type="project" value="TreeGrafter"/>
</dbReference>
<dbReference type="Gene3D" id="2.60.120.590">
    <property type="entry name" value="Alpha-ketoglutarate-dependent dioxygenase AlkB-like"/>
    <property type="match status" value="1"/>
</dbReference>
<evidence type="ECO:0000256" key="2">
    <source>
        <dbReference type="ARBA" id="ARBA00022723"/>
    </source>
</evidence>
<sequence>MAELLALAKAKGCDLEPKPFSLIHPRYKKTPMSESETMSNLSTSYEILGPGMILFKNYISLKDQAKIVDICEKWGAGPGGFYLPSYPKGEEVVPYFRMMCFGRNWDPVTRYEKRFRSDGSEPPPIPSEFISLAEATIQDAQAHLDDLPSMRPDTCLVHFYEPAFAHSGLRQDLYESSDSLQRGLPVISISIGNPALFLYGNTNNEKKSDLAVLHSGDVLIYGGKSRPIFHMLGHIFGVSPGPLLLPSCTLLECPSKIDLVMLDVKSKKVCCYLCIHCFVVIKLFLSSGTPDAATKKPAAALEMTSSSIADTGKSPVVENPQH</sequence>
<organism evidence="8 9">
    <name type="scientific">Deinandra increscens subsp. villosa</name>
    <dbReference type="NCBI Taxonomy" id="3103831"/>
    <lineage>
        <taxon>Eukaryota</taxon>
        <taxon>Viridiplantae</taxon>
        <taxon>Streptophyta</taxon>
        <taxon>Embryophyta</taxon>
        <taxon>Tracheophyta</taxon>
        <taxon>Spermatophyta</taxon>
        <taxon>Magnoliopsida</taxon>
        <taxon>eudicotyledons</taxon>
        <taxon>Gunneridae</taxon>
        <taxon>Pentapetalae</taxon>
        <taxon>asterids</taxon>
        <taxon>campanulids</taxon>
        <taxon>Asterales</taxon>
        <taxon>Asteraceae</taxon>
        <taxon>Asteroideae</taxon>
        <taxon>Heliantheae alliance</taxon>
        <taxon>Madieae</taxon>
        <taxon>Madiinae</taxon>
        <taxon>Deinandra</taxon>
    </lineage>
</organism>
<dbReference type="Proteomes" id="UP001408789">
    <property type="component" value="Unassembled WGS sequence"/>
</dbReference>
<dbReference type="EMBL" id="JBCNJP010000015">
    <property type="protein sequence ID" value="KAK9066554.1"/>
    <property type="molecule type" value="Genomic_DNA"/>
</dbReference>
<dbReference type="GO" id="GO:0035515">
    <property type="term" value="F:oxidative RNA demethylase activity"/>
    <property type="evidence" value="ECO:0007669"/>
    <property type="project" value="TreeGrafter"/>
</dbReference>
<dbReference type="GO" id="GO:0008198">
    <property type="term" value="F:ferrous iron binding"/>
    <property type="evidence" value="ECO:0007669"/>
    <property type="project" value="TreeGrafter"/>
</dbReference>
<evidence type="ECO:0000313" key="8">
    <source>
        <dbReference type="EMBL" id="KAK9066554.1"/>
    </source>
</evidence>
<comment type="caution">
    <text evidence="8">The sequence shown here is derived from an EMBL/GenBank/DDBJ whole genome shotgun (WGS) entry which is preliminary data.</text>
</comment>
<comment type="similarity">
    <text evidence="1">Belongs to the alkB family.</text>
</comment>
<evidence type="ECO:0000259" key="7">
    <source>
        <dbReference type="Pfam" id="PF13532"/>
    </source>
</evidence>
<feature type="binding site" evidence="6">
    <location>
        <position position="172"/>
    </location>
    <ligand>
        <name>Fe cation</name>
        <dbReference type="ChEBI" id="CHEBI:24875"/>
        <note>catalytic</note>
    </ligand>
</feature>
<evidence type="ECO:0000256" key="1">
    <source>
        <dbReference type="ARBA" id="ARBA00007879"/>
    </source>
</evidence>
<dbReference type="InterPro" id="IPR027450">
    <property type="entry name" value="AlkB-like"/>
</dbReference>
<dbReference type="GO" id="GO:0005737">
    <property type="term" value="C:cytoplasm"/>
    <property type="evidence" value="ECO:0007669"/>
    <property type="project" value="TreeGrafter"/>
</dbReference>
<dbReference type="AlphaFoldDB" id="A0AAP0GZC1"/>
<keyword evidence="5 6" id="KW-0408">Iron</keyword>
<gene>
    <name evidence="8" type="ORF">SSX86_013877</name>
</gene>
<keyword evidence="9" id="KW-1185">Reference proteome</keyword>
<evidence type="ECO:0000256" key="3">
    <source>
        <dbReference type="ARBA" id="ARBA00022964"/>
    </source>
</evidence>
<feature type="binding site" evidence="6">
    <location>
        <position position="230"/>
    </location>
    <ligand>
        <name>Fe cation</name>
        <dbReference type="ChEBI" id="CHEBI:24875"/>
        <note>catalytic</note>
    </ligand>
</feature>
<reference evidence="8 9" key="1">
    <citation type="submission" date="2024-04" db="EMBL/GenBank/DDBJ databases">
        <title>The reference genome of an endangered Asteraceae, Deinandra increscens subsp. villosa, native to the Central Coast of California.</title>
        <authorList>
            <person name="Guilliams M."/>
            <person name="Hasenstab-Lehman K."/>
            <person name="Meyer R."/>
            <person name="Mcevoy S."/>
        </authorList>
    </citation>
    <scope>NUCLEOTIDE SEQUENCE [LARGE SCALE GENOMIC DNA]</scope>
    <source>
        <tissue evidence="8">Leaf</tissue>
    </source>
</reference>
<dbReference type="Pfam" id="PF13532">
    <property type="entry name" value="2OG-FeII_Oxy_2"/>
    <property type="match status" value="1"/>
</dbReference>
<dbReference type="SUPFAM" id="SSF51197">
    <property type="entry name" value="Clavaminate synthase-like"/>
    <property type="match status" value="1"/>
</dbReference>
<dbReference type="PANTHER" id="PTHR16557">
    <property type="entry name" value="ALKYLATED DNA REPAIR PROTEIN ALKB-RELATED"/>
    <property type="match status" value="1"/>
</dbReference>
<evidence type="ECO:0000256" key="6">
    <source>
        <dbReference type="PIRSR" id="PIRSR604574-2"/>
    </source>
</evidence>
<keyword evidence="3" id="KW-0223">Dioxygenase</keyword>
<protein>
    <recommendedName>
        <fullName evidence="7">Alpha-ketoglutarate-dependent dioxygenase AlkB-like domain-containing protein</fullName>
    </recommendedName>
</protein>
<proteinExistence type="inferred from homology"/>
<evidence type="ECO:0000313" key="9">
    <source>
        <dbReference type="Proteomes" id="UP001408789"/>
    </source>
</evidence>
<name>A0AAP0GZC1_9ASTR</name>
<keyword evidence="4" id="KW-0560">Oxidoreductase</keyword>
<evidence type="ECO:0000256" key="5">
    <source>
        <dbReference type="ARBA" id="ARBA00023004"/>
    </source>
</evidence>
<dbReference type="GO" id="GO:0035513">
    <property type="term" value="P:oxidative RNA demethylation"/>
    <property type="evidence" value="ECO:0007669"/>
    <property type="project" value="TreeGrafter"/>
</dbReference>
<evidence type="ECO:0000256" key="4">
    <source>
        <dbReference type="ARBA" id="ARBA00023002"/>
    </source>
</evidence>
<dbReference type="InterPro" id="IPR004574">
    <property type="entry name" value="Alkb"/>
</dbReference>
<dbReference type="InterPro" id="IPR037151">
    <property type="entry name" value="AlkB-like_sf"/>
</dbReference>
<comment type="cofactor">
    <cofactor evidence="6">
        <name>Fe(2+)</name>
        <dbReference type="ChEBI" id="CHEBI:29033"/>
    </cofactor>
    <text evidence="6">Binds 1 Fe(2+) ion per subunit.</text>
</comment>